<evidence type="ECO:0000313" key="8">
    <source>
        <dbReference type="EMBL" id="ANP44922.1"/>
    </source>
</evidence>
<feature type="signal peptide" evidence="6">
    <location>
        <begin position="1"/>
        <end position="19"/>
    </location>
</feature>
<dbReference type="Gene3D" id="3.30.1150.10">
    <property type="match status" value="1"/>
</dbReference>
<dbReference type="InterPro" id="IPR037682">
    <property type="entry name" value="TonB_C"/>
</dbReference>
<dbReference type="EMBL" id="CP013244">
    <property type="protein sequence ID" value="ANP44922.1"/>
    <property type="molecule type" value="Genomic_DNA"/>
</dbReference>
<dbReference type="KEGG" id="cbot:ATE48_02770"/>
<dbReference type="GO" id="GO:0016020">
    <property type="term" value="C:membrane"/>
    <property type="evidence" value="ECO:0007669"/>
    <property type="project" value="UniProtKB-SubCell"/>
</dbReference>
<accession>A0A1B1AEE2</accession>
<keyword evidence="3" id="KW-1133">Transmembrane helix</keyword>
<sequence length="188" mass="20155">MRATSVAASAVFIGLAVFAAFSVTISLQTQGADSPFVIPVFQEAAPEAPPPIARPQAPPPTAPAQETDMAVADPPPQTETTTDVVFDFGPPVGPTEITNPRWLRRPQSLASYYPRRALARDISGLVVLDCLVDTNGALNCAVVAETPTNWGFGEAALRIAQDHRMVPAMRDGQAVQGRYRMRVPFELD</sequence>
<dbReference type="PROSITE" id="PS52015">
    <property type="entry name" value="TONB_CTD"/>
    <property type="match status" value="1"/>
</dbReference>
<feature type="chain" id="PRO_5008518651" description="TonB C-terminal domain-containing protein" evidence="6">
    <location>
        <begin position="20"/>
        <end position="188"/>
    </location>
</feature>
<reference evidence="8 9" key="1">
    <citation type="submission" date="2015-11" db="EMBL/GenBank/DDBJ databases">
        <title>Whole-Genome Sequence of Candidatus Oderbacter manganicum from the National Park Lower Oder Valley, Germany.</title>
        <authorList>
            <person name="Braun B."/>
            <person name="Liere K."/>
            <person name="Szewzyk U."/>
        </authorList>
    </citation>
    <scope>NUCLEOTIDE SEQUENCE [LARGE SCALE GENOMIC DNA]</scope>
    <source>
        <strain evidence="8 9">OTSz_A_272</strain>
    </source>
</reference>
<evidence type="ECO:0000259" key="7">
    <source>
        <dbReference type="PROSITE" id="PS52015"/>
    </source>
</evidence>
<dbReference type="InParanoid" id="A0A1B1AEE2"/>
<keyword evidence="2" id="KW-0812">Transmembrane</keyword>
<evidence type="ECO:0000256" key="2">
    <source>
        <dbReference type="ARBA" id="ARBA00022692"/>
    </source>
</evidence>
<dbReference type="NCBIfam" id="TIGR01352">
    <property type="entry name" value="tonB_Cterm"/>
    <property type="match status" value="1"/>
</dbReference>
<evidence type="ECO:0000256" key="5">
    <source>
        <dbReference type="SAM" id="MobiDB-lite"/>
    </source>
</evidence>
<gene>
    <name evidence="8" type="ORF">ATE48_02770</name>
</gene>
<evidence type="ECO:0000256" key="3">
    <source>
        <dbReference type="ARBA" id="ARBA00022989"/>
    </source>
</evidence>
<feature type="domain" description="TonB C-terminal" evidence="7">
    <location>
        <begin position="98"/>
        <end position="188"/>
    </location>
</feature>
<dbReference type="GO" id="GO:0055085">
    <property type="term" value="P:transmembrane transport"/>
    <property type="evidence" value="ECO:0007669"/>
    <property type="project" value="InterPro"/>
</dbReference>
<dbReference type="Proteomes" id="UP000092498">
    <property type="component" value="Chromosome"/>
</dbReference>
<evidence type="ECO:0000313" key="9">
    <source>
        <dbReference type="Proteomes" id="UP000092498"/>
    </source>
</evidence>
<keyword evidence="4" id="KW-0472">Membrane</keyword>
<feature type="region of interest" description="Disordered" evidence="5">
    <location>
        <begin position="47"/>
        <end position="81"/>
    </location>
</feature>
<evidence type="ECO:0000256" key="6">
    <source>
        <dbReference type="SAM" id="SignalP"/>
    </source>
</evidence>
<dbReference type="Pfam" id="PF03544">
    <property type="entry name" value="TonB_C"/>
    <property type="match status" value="1"/>
</dbReference>
<dbReference type="AlphaFoldDB" id="A0A1B1AEE2"/>
<proteinExistence type="predicted"/>
<organism evidence="8 9">
    <name type="scientific">Candidatus Viadribacter manganicus</name>
    <dbReference type="NCBI Taxonomy" id="1759059"/>
    <lineage>
        <taxon>Bacteria</taxon>
        <taxon>Pseudomonadati</taxon>
        <taxon>Pseudomonadota</taxon>
        <taxon>Alphaproteobacteria</taxon>
        <taxon>Hyphomonadales</taxon>
        <taxon>Hyphomonadaceae</taxon>
        <taxon>Candidatus Viadribacter</taxon>
    </lineage>
</organism>
<evidence type="ECO:0000256" key="1">
    <source>
        <dbReference type="ARBA" id="ARBA00004167"/>
    </source>
</evidence>
<comment type="subcellular location">
    <subcellularLocation>
        <location evidence="1">Membrane</location>
        <topology evidence="1">Single-pass membrane protein</topology>
    </subcellularLocation>
</comment>
<keyword evidence="9" id="KW-1185">Reference proteome</keyword>
<feature type="compositionally biased region" description="Pro residues" evidence="5">
    <location>
        <begin position="47"/>
        <end position="62"/>
    </location>
</feature>
<dbReference type="SUPFAM" id="SSF74653">
    <property type="entry name" value="TolA/TonB C-terminal domain"/>
    <property type="match status" value="1"/>
</dbReference>
<protein>
    <recommendedName>
        <fullName evidence="7">TonB C-terminal domain-containing protein</fullName>
    </recommendedName>
</protein>
<dbReference type="STRING" id="1759059.ATE48_02770"/>
<evidence type="ECO:0000256" key="4">
    <source>
        <dbReference type="ARBA" id="ARBA00023136"/>
    </source>
</evidence>
<dbReference type="InterPro" id="IPR006260">
    <property type="entry name" value="TonB/TolA_C"/>
</dbReference>
<name>A0A1B1AEE2_9PROT</name>
<keyword evidence="6" id="KW-0732">Signal</keyword>